<evidence type="ECO:0000313" key="3">
    <source>
        <dbReference type="Proteomes" id="UP000053831"/>
    </source>
</evidence>
<gene>
    <name evidence="2" type="ORF">ESCO_005419</name>
</gene>
<organism evidence="2 3">
    <name type="scientific">Escovopsis weberi</name>
    <dbReference type="NCBI Taxonomy" id="150374"/>
    <lineage>
        <taxon>Eukaryota</taxon>
        <taxon>Fungi</taxon>
        <taxon>Dikarya</taxon>
        <taxon>Ascomycota</taxon>
        <taxon>Pezizomycotina</taxon>
        <taxon>Sordariomycetes</taxon>
        <taxon>Hypocreomycetidae</taxon>
        <taxon>Hypocreales</taxon>
        <taxon>Hypocreaceae</taxon>
        <taxon>Escovopsis</taxon>
    </lineage>
</organism>
<feature type="region of interest" description="Disordered" evidence="1">
    <location>
        <begin position="99"/>
        <end position="139"/>
    </location>
</feature>
<reference evidence="2 3" key="1">
    <citation type="submission" date="2015-07" db="EMBL/GenBank/DDBJ databases">
        <title>The genome of the fungus Escovopsis weberi, a specialized disease agent of ant agriculture.</title>
        <authorList>
            <person name="de Man T.J."/>
            <person name="Stajich J.E."/>
            <person name="Kubicek C.P."/>
            <person name="Chenthamara K."/>
            <person name="Atanasova L."/>
            <person name="Druzhinina I.S."/>
            <person name="Birnbaum S."/>
            <person name="Barribeau S.M."/>
            <person name="Teiling C."/>
            <person name="Suen G."/>
            <person name="Currie C."/>
            <person name="Gerardo N.M."/>
        </authorList>
    </citation>
    <scope>NUCLEOTIDE SEQUENCE [LARGE SCALE GENOMIC DNA]</scope>
</reference>
<evidence type="ECO:0000313" key="2">
    <source>
        <dbReference type="EMBL" id="KOS20516.1"/>
    </source>
</evidence>
<keyword evidence="3" id="KW-1185">Reference proteome</keyword>
<proteinExistence type="predicted"/>
<comment type="caution">
    <text evidence="2">The sequence shown here is derived from an EMBL/GenBank/DDBJ whole genome shotgun (WGS) entry which is preliminary data.</text>
</comment>
<protein>
    <submittedName>
        <fullName evidence="2">Uncharacterized protein</fullName>
    </submittedName>
</protein>
<feature type="compositionally biased region" description="Basic residues" evidence="1">
    <location>
        <begin position="112"/>
        <end position="124"/>
    </location>
</feature>
<accession>A0A0M8MW06</accession>
<dbReference type="OrthoDB" id="3903267at2759"/>
<dbReference type="AlphaFoldDB" id="A0A0M8MW06"/>
<dbReference type="EMBL" id="LGSR01000017">
    <property type="protein sequence ID" value="KOS20516.1"/>
    <property type="molecule type" value="Genomic_DNA"/>
</dbReference>
<name>A0A0M8MW06_ESCWE</name>
<dbReference type="STRING" id="150374.A0A0M8MW06"/>
<evidence type="ECO:0000256" key="1">
    <source>
        <dbReference type="SAM" id="MobiDB-lite"/>
    </source>
</evidence>
<dbReference type="Proteomes" id="UP000053831">
    <property type="component" value="Unassembled WGS sequence"/>
</dbReference>
<sequence length="151" mass="16873">MSRQLDLHWQRIEQHTKTYHSMTDTHNSLLQTESTNLAMTANLVSQLSQIIVNLPTAINTIVQHTVYQHTDAALDATIQFQADFLSSIERNLSASARYAAAHPELMPPRPSNNKRPKSSGRRRAASGAPAGNTQGLRARMRSTLRKVLKMD</sequence>